<evidence type="ECO:0000256" key="1">
    <source>
        <dbReference type="ARBA" id="ARBA00022857"/>
    </source>
</evidence>
<evidence type="ECO:0000259" key="3">
    <source>
        <dbReference type="SMART" id="SM00829"/>
    </source>
</evidence>
<dbReference type="InterPro" id="IPR036291">
    <property type="entry name" value="NAD(P)-bd_dom_sf"/>
</dbReference>
<dbReference type="Proteomes" id="UP000433652">
    <property type="component" value="Unassembled WGS sequence"/>
</dbReference>
<dbReference type="Pfam" id="PF00107">
    <property type="entry name" value="ADH_zinc_N"/>
    <property type="match status" value="1"/>
</dbReference>
<dbReference type="OrthoDB" id="9790818at2"/>
<dbReference type="CDD" id="cd05286">
    <property type="entry name" value="QOR2"/>
    <property type="match status" value="1"/>
</dbReference>
<dbReference type="InterPro" id="IPR013149">
    <property type="entry name" value="ADH-like_C"/>
</dbReference>
<evidence type="ECO:0000256" key="2">
    <source>
        <dbReference type="ARBA" id="ARBA00023002"/>
    </source>
</evidence>
<dbReference type="SUPFAM" id="SSF50129">
    <property type="entry name" value="GroES-like"/>
    <property type="match status" value="1"/>
</dbReference>
<dbReference type="InterPro" id="IPR020843">
    <property type="entry name" value="ER"/>
</dbReference>
<dbReference type="Gene3D" id="3.40.50.720">
    <property type="entry name" value="NAD(P)-binding Rossmann-like Domain"/>
    <property type="match status" value="1"/>
</dbReference>
<dbReference type="EMBL" id="WTYM01000054">
    <property type="protein sequence ID" value="MXO60644.1"/>
    <property type="molecule type" value="Genomic_DNA"/>
</dbReference>
<dbReference type="GO" id="GO:0005829">
    <property type="term" value="C:cytosol"/>
    <property type="evidence" value="ECO:0007669"/>
    <property type="project" value="TreeGrafter"/>
</dbReference>
<dbReference type="InterPro" id="IPR013154">
    <property type="entry name" value="ADH-like_N"/>
</dbReference>
<organism evidence="4 5">
    <name type="scientific">Croceibacterium salegens</name>
    <dbReference type="NCBI Taxonomy" id="1737568"/>
    <lineage>
        <taxon>Bacteria</taxon>
        <taxon>Pseudomonadati</taxon>
        <taxon>Pseudomonadota</taxon>
        <taxon>Alphaproteobacteria</taxon>
        <taxon>Sphingomonadales</taxon>
        <taxon>Erythrobacteraceae</taxon>
        <taxon>Croceibacterium</taxon>
    </lineage>
</organism>
<comment type="caution">
    <text evidence="4">The sequence shown here is derived from an EMBL/GenBank/DDBJ whole genome shotgun (WGS) entry which is preliminary data.</text>
</comment>
<keyword evidence="2" id="KW-0560">Oxidoreductase</keyword>
<dbReference type="InterPro" id="IPR011032">
    <property type="entry name" value="GroES-like_sf"/>
</dbReference>
<dbReference type="FunFam" id="3.40.50.720:FF:000053">
    <property type="entry name" value="Quinone oxidoreductase 1"/>
    <property type="match status" value="1"/>
</dbReference>
<dbReference type="PROSITE" id="PS01162">
    <property type="entry name" value="QOR_ZETA_CRYSTAL"/>
    <property type="match status" value="1"/>
</dbReference>
<dbReference type="SMART" id="SM00829">
    <property type="entry name" value="PKS_ER"/>
    <property type="match status" value="1"/>
</dbReference>
<keyword evidence="1" id="KW-0521">NADP</keyword>
<dbReference type="GO" id="GO:0003960">
    <property type="term" value="F:quinone reductase (NADPH) activity"/>
    <property type="evidence" value="ECO:0007669"/>
    <property type="project" value="InterPro"/>
</dbReference>
<evidence type="ECO:0000313" key="5">
    <source>
        <dbReference type="Proteomes" id="UP000433652"/>
    </source>
</evidence>
<dbReference type="InterPro" id="IPR047618">
    <property type="entry name" value="QOR-like"/>
</dbReference>
<protein>
    <submittedName>
        <fullName evidence="4">Zinc-binding dehydrogenase</fullName>
    </submittedName>
</protein>
<dbReference type="AlphaFoldDB" id="A0A6I4SX35"/>
<reference evidence="4 5" key="1">
    <citation type="submission" date="2019-12" db="EMBL/GenBank/DDBJ databases">
        <title>Genomic-based taxomic classification of the family Erythrobacteraceae.</title>
        <authorList>
            <person name="Xu L."/>
        </authorList>
    </citation>
    <scope>NUCLEOTIDE SEQUENCE [LARGE SCALE GENOMIC DNA]</scope>
    <source>
        <strain evidence="4 5">MCCC 1K01500</strain>
    </source>
</reference>
<accession>A0A6I4SX35</accession>
<sequence length="325" mass="33436">MAKIVRFYKTGGPDVLKLEDIVMPAPAAGEVLVRQQAIGVNFVDITLRKGGIPAPLPSSLGSEAAGIVEAVGEGVAVFAPGDRVAYGGSPNGSYASERIVPAALLSKLPPSIDVETAAGMMSAGLTAGYLIRRIWPFLSEGDPILFHAAAGGVGQIAVQWAKAIGLKVIGTVGSEGKIATALGAGCDHVLVNGRDDIAARVKELTGGAGVAVAYDSIGKDTVEGSLNALRRRGLLVIFGAASGPAPDISPPALAMRGSLYMTRPSLFDYLADPDERASLVAEMFDLVVTGKISISINHKYALDDVASAHRDIEARATTGSVILIP</sequence>
<evidence type="ECO:0000313" key="4">
    <source>
        <dbReference type="EMBL" id="MXO60644.1"/>
    </source>
</evidence>
<proteinExistence type="predicted"/>
<dbReference type="RefSeq" id="WP_159796889.1">
    <property type="nucleotide sequence ID" value="NZ_WTYM01000054.1"/>
</dbReference>
<dbReference type="GO" id="GO:0070402">
    <property type="term" value="F:NADPH binding"/>
    <property type="evidence" value="ECO:0007669"/>
    <property type="project" value="TreeGrafter"/>
</dbReference>
<gene>
    <name evidence="4" type="ORF">GRI89_13955</name>
</gene>
<dbReference type="PANTHER" id="PTHR48106:SF13">
    <property type="entry name" value="QUINONE OXIDOREDUCTASE-RELATED"/>
    <property type="match status" value="1"/>
</dbReference>
<dbReference type="Pfam" id="PF08240">
    <property type="entry name" value="ADH_N"/>
    <property type="match status" value="1"/>
</dbReference>
<dbReference type="GO" id="GO:0008270">
    <property type="term" value="F:zinc ion binding"/>
    <property type="evidence" value="ECO:0007669"/>
    <property type="project" value="InterPro"/>
</dbReference>
<keyword evidence="5" id="KW-1185">Reference proteome</keyword>
<dbReference type="SUPFAM" id="SSF51735">
    <property type="entry name" value="NAD(P)-binding Rossmann-fold domains"/>
    <property type="match status" value="1"/>
</dbReference>
<dbReference type="InterPro" id="IPR002364">
    <property type="entry name" value="Quin_OxRdtase/zeta-crystal_CS"/>
</dbReference>
<name>A0A6I4SX35_9SPHN</name>
<feature type="domain" description="Enoyl reductase (ER)" evidence="3">
    <location>
        <begin position="11"/>
        <end position="323"/>
    </location>
</feature>
<dbReference type="Gene3D" id="3.90.180.10">
    <property type="entry name" value="Medium-chain alcohol dehydrogenases, catalytic domain"/>
    <property type="match status" value="1"/>
</dbReference>
<dbReference type="PANTHER" id="PTHR48106">
    <property type="entry name" value="QUINONE OXIDOREDUCTASE PIG3-RELATED"/>
    <property type="match status" value="1"/>
</dbReference>
<dbReference type="GO" id="GO:0035925">
    <property type="term" value="F:mRNA 3'-UTR AU-rich region binding"/>
    <property type="evidence" value="ECO:0007669"/>
    <property type="project" value="TreeGrafter"/>
</dbReference>